<evidence type="ECO:0000256" key="5">
    <source>
        <dbReference type="RuleBase" id="RU003345"/>
    </source>
</evidence>
<comment type="similarity">
    <text evidence="1 5">Belongs to the aldehyde dehydrogenase family.</text>
</comment>
<evidence type="ECO:0000313" key="8">
    <source>
        <dbReference type="Proteomes" id="UP000177622"/>
    </source>
</evidence>
<feature type="active site" evidence="4">
    <location>
        <position position="268"/>
    </location>
</feature>
<dbReference type="InterPro" id="IPR016162">
    <property type="entry name" value="Ald_DH_N"/>
</dbReference>
<dbReference type="InterPro" id="IPR015590">
    <property type="entry name" value="Aldehyde_DH_dom"/>
</dbReference>
<name>A0A1F5L9B9_PENAI</name>
<dbReference type="GO" id="GO:0016620">
    <property type="term" value="F:oxidoreductase activity, acting on the aldehyde or oxo group of donors, NAD or NADP as acceptor"/>
    <property type="evidence" value="ECO:0007669"/>
    <property type="project" value="InterPro"/>
</dbReference>
<accession>A0A1F5L9B9</accession>
<protein>
    <recommendedName>
        <fullName evidence="6">Aldehyde dehydrogenase domain-containing protein</fullName>
    </recommendedName>
</protein>
<dbReference type="Proteomes" id="UP000177622">
    <property type="component" value="Unassembled WGS sequence"/>
</dbReference>
<dbReference type="PANTHER" id="PTHR42986:SF1">
    <property type="entry name" value="BENZALDEHYDE DEHYDROGENASE YFMT"/>
    <property type="match status" value="1"/>
</dbReference>
<evidence type="ECO:0000256" key="4">
    <source>
        <dbReference type="PROSITE-ProRule" id="PRU10007"/>
    </source>
</evidence>
<dbReference type="AlphaFoldDB" id="A0A1F5L9B9"/>
<organism evidence="7 8">
    <name type="scientific">Penicillium arizonense</name>
    <dbReference type="NCBI Taxonomy" id="1835702"/>
    <lineage>
        <taxon>Eukaryota</taxon>
        <taxon>Fungi</taxon>
        <taxon>Dikarya</taxon>
        <taxon>Ascomycota</taxon>
        <taxon>Pezizomycotina</taxon>
        <taxon>Eurotiomycetes</taxon>
        <taxon>Eurotiomycetidae</taxon>
        <taxon>Eurotiales</taxon>
        <taxon>Aspergillaceae</taxon>
        <taxon>Penicillium</taxon>
    </lineage>
</organism>
<dbReference type="OrthoDB" id="310895at2759"/>
<feature type="domain" description="Aldehyde dehydrogenase" evidence="6">
    <location>
        <begin position="31"/>
        <end position="495"/>
    </location>
</feature>
<dbReference type="InterPro" id="IPR016163">
    <property type="entry name" value="Ald_DH_C"/>
</dbReference>
<dbReference type="RefSeq" id="XP_022484990.1">
    <property type="nucleotide sequence ID" value="XM_022635208.1"/>
</dbReference>
<evidence type="ECO:0000313" key="7">
    <source>
        <dbReference type="EMBL" id="OGE49539.1"/>
    </source>
</evidence>
<evidence type="ECO:0000259" key="6">
    <source>
        <dbReference type="Pfam" id="PF00171"/>
    </source>
</evidence>
<dbReference type="PROSITE" id="PS00687">
    <property type="entry name" value="ALDEHYDE_DEHYDR_GLU"/>
    <property type="match status" value="1"/>
</dbReference>
<keyword evidence="8" id="KW-1185">Reference proteome</keyword>
<dbReference type="EMBL" id="LXJU01000021">
    <property type="protein sequence ID" value="OGE49539.1"/>
    <property type="molecule type" value="Genomic_DNA"/>
</dbReference>
<reference evidence="7 8" key="1">
    <citation type="journal article" date="2016" name="Sci. Rep.">
        <title>Penicillium arizonense, a new, genome sequenced fungal species, reveals a high chemical diversity in secreted metabolites.</title>
        <authorList>
            <person name="Grijseels S."/>
            <person name="Nielsen J.C."/>
            <person name="Randelovic M."/>
            <person name="Nielsen J."/>
            <person name="Nielsen K.F."/>
            <person name="Workman M."/>
            <person name="Frisvad J.C."/>
        </authorList>
    </citation>
    <scope>NUCLEOTIDE SEQUENCE [LARGE SCALE GENOMIC DNA]</scope>
    <source>
        <strain evidence="7 8">CBS 141311</strain>
    </source>
</reference>
<dbReference type="GeneID" id="34579942"/>
<dbReference type="InterPro" id="IPR016161">
    <property type="entry name" value="Ald_DH/histidinol_DH"/>
</dbReference>
<dbReference type="Gene3D" id="3.40.309.10">
    <property type="entry name" value="Aldehyde Dehydrogenase, Chain A, domain 2"/>
    <property type="match status" value="1"/>
</dbReference>
<proteinExistence type="inferred from homology"/>
<evidence type="ECO:0000256" key="1">
    <source>
        <dbReference type="ARBA" id="ARBA00009986"/>
    </source>
</evidence>
<evidence type="ECO:0000256" key="3">
    <source>
        <dbReference type="ARBA" id="ARBA00023027"/>
    </source>
</evidence>
<gene>
    <name evidence="7" type="ORF">PENARI_c021G05539</name>
</gene>
<keyword evidence="2 5" id="KW-0560">Oxidoreductase</keyword>
<dbReference type="SUPFAM" id="SSF53720">
    <property type="entry name" value="ALDH-like"/>
    <property type="match status" value="1"/>
</dbReference>
<dbReference type="STRING" id="1835702.A0A1F5L9B9"/>
<keyword evidence="3" id="KW-0520">NAD</keyword>
<dbReference type="Pfam" id="PF00171">
    <property type="entry name" value="Aldedh"/>
    <property type="match status" value="1"/>
</dbReference>
<evidence type="ECO:0000256" key="2">
    <source>
        <dbReference type="ARBA" id="ARBA00023002"/>
    </source>
</evidence>
<comment type="caution">
    <text evidence="7">The sequence shown here is derived from an EMBL/GenBank/DDBJ whole genome shotgun (WGS) entry which is preliminary data.</text>
</comment>
<sequence>MSQPNGVHVSKSGTSLAAPQQLFISGKYQNSQNKGTFPVKNPMTGETIYECVSASLDDFARAIEEAHAAQPSWARLGPSSRRLILLKAADIMETYIDKDAPAILSAEVSATRGWVRANILSTAGVFRETAALATHIKGEIVPADRPGTTILVSREPVGVVLAISPWNMPVTLTARAVCCPLICGNSVVLRPSEFSPKSQHLVVRALTEAGLPAGCLQFLPTSAADTPRAIEFAIRNPKVSRANFTGSDRVGRIIAGLSASCLKPCVLELGGKAPVVVLEDADVEAAVEAVVYGAMSNSGQICMSTERAIVHRSLAADFKALLVKRAESLRVGNHLEDPDVQLSGLFTAASAERVLGLIQGAVDAGATLLAGDLALHGPCRTILAPHILTGVTRDMDLFHRETFGPVLFVSEFDTDYEAVAQANDSEFSLCASVFSRDVLRAMDAAKRIRTGSCHVNGPTVYIEAPLPNGGVGGASGYGRFGGVAGIEEFTERQIVSLVRPGMKYAF</sequence>
<dbReference type="Gene3D" id="3.40.605.10">
    <property type="entry name" value="Aldehyde Dehydrogenase, Chain A, domain 1"/>
    <property type="match status" value="1"/>
</dbReference>
<dbReference type="InterPro" id="IPR029510">
    <property type="entry name" value="Ald_DH_CS_GLU"/>
</dbReference>
<dbReference type="PANTHER" id="PTHR42986">
    <property type="entry name" value="BENZALDEHYDE DEHYDROGENASE YFMT"/>
    <property type="match status" value="1"/>
</dbReference>